<keyword evidence="4 5" id="KW-0472">Membrane</keyword>
<reference evidence="7 8" key="1">
    <citation type="submission" date="2019-03" db="EMBL/GenBank/DDBJ databases">
        <title>Arthrobacter sp. nov., an bacterium isolated from biocrust in Mu Us Desert.</title>
        <authorList>
            <person name="Lixiong L."/>
        </authorList>
    </citation>
    <scope>NUCLEOTIDE SEQUENCE [LARGE SCALE GENOMIC DNA]</scope>
    <source>
        <strain evidence="7 8">SLN-3</strain>
    </source>
</reference>
<dbReference type="PANTHER" id="PTHR21016">
    <property type="entry name" value="BETA-AMYLOID BINDING PROTEIN-RELATED"/>
    <property type="match status" value="1"/>
</dbReference>
<evidence type="ECO:0000256" key="4">
    <source>
        <dbReference type="ARBA" id="ARBA00023136"/>
    </source>
</evidence>
<dbReference type="AlphaFoldDB" id="A0A4R5TS29"/>
<keyword evidence="2 5" id="KW-0812">Transmembrane</keyword>
<evidence type="ECO:0000256" key="1">
    <source>
        <dbReference type="ARBA" id="ARBA00004141"/>
    </source>
</evidence>
<evidence type="ECO:0000256" key="2">
    <source>
        <dbReference type="ARBA" id="ARBA00022692"/>
    </source>
</evidence>
<feature type="domain" description="TM2" evidence="6">
    <location>
        <begin position="45"/>
        <end position="85"/>
    </location>
</feature>
<evidence type="ECO:0000259" key="6">
    <source>
        <dbReference type="Pfam" id="PF05154"/>
    </source>
</evidence>
<comment type="caution">
    <text evidence="7">The sequence shown here is derived from an EMBL/GenBank/DDBJ whole genome shotgun (WGS) entry which is preliminary data.</text>
</comment>
<dbReference type="PANTHER" id="PTHR21016:SF25">
    <property type="entry name" value="TM2 DOMAIN-CONTAINING PROTEIN DDB_G0277895-RELATED"/>
    <property type="match status" value="1"/>
</dbReference>
<dbReference type="GO" id="GO:0016020">
    <property type="term" value="C:membrane"/>
    <property type="evidence" value="ECO:0007669"/>
    <property type="project" value="UniProtKB-SubCell"/>
</dbReference>
<feature type="transmembrane region" description="Helical" evidence="5">
    <location>
        <begin position="110"/>
        <end position="134"/>
    </location>
</feature>
<evidence type="ECO:0000313" key="7">
    <source>
        <dbReference type="EMBL" id="TDK24107.1"/>
    </source>
</evidence>
<dbReference type="InterPro" id="IPR007829">
    <property type="entry name" value="TM2"/>
</dbReference>
<dbReference type="EMBL" id="SMTK01000005">
    <property type="protein sequence ID" value="TDK24107.1"/>
    <property type="molecule type" value="Genomic_DNA"/>
</dbReference>
<feature type="transmembrane region" description="Helical" evidence="5">
    <location>
        <begin position="68"/>
        <end position="90"/>
    </location>
</feature>
<proteinExistence type="predicted"/>
<evidence type="ECO:0000256" key="3">
    <source>
        <dbReference type="ARBA" id="ARBA00022989"/>
    </source>
</evidence>
<evidence type="ECO:0000313" key="8">
    <source>
        <dbReference type="Proteomes" id="UP000295411"/>
    </source>
</evidence>
<accession>A0A4R5TS29</accession>
<evidence type="ECO:0000256" key="5">
    <source>
        <dbReference type="SAM" id="Phobius"/>
    </source>
</evidence>
<dbReference type="Pfam" id="PF05154">
    <property type="entry name" value="TM2"/>
    <property type="match status" value="1"/>
</dbReference>
<dbReference type="OrthoDB" id="2004788at2"/>
<name>A0A4R5TS29_9MICC</name>
<gene>
    <name evidence="7" type="ORF">E2F48_15155</name>
</gene>
<dbReference type="Proteomes" id="UP000295411">
    <property type="component" value="Unassembled WGS sequence"/>
</dbReference>
<dbReference type="InterPro" id="IPR050932">
    <property type="entry name" value="TM2D1-3-like"/>
</dbReference>
<organism evidence="7 8">
    <name type="scientific">Arthrobacter crusticola</name>
    <dbReference type="NCBI Taxonomy" id="2547960"/>
    <lineage>
        <taxon>Bacteria</taxon>
        <taxon>Bacillati</taxon>
        <taxon>Actinomycetota</taxon>
        <taxon>Actinomycetes</taxon>
        <taxon>Micrococcales</taxon>
        <taxon>Micrococcaceae</taxon>
        <taxon>Arthrobacter</taxon>
    </lineage>
</organism>
<comment type="subcellular location">
    <subcellularLocation>
        <location evidence="1">Membrane</location>
        <topology evidence="1">Multi-pass membrane protein</topology>
    </subcellularLocation>
</comment>
<sequence>MDAEGGPAEKRWSDRLTAAARARSAGNAWTDPVPELRLIDFRRPWVLSLLGGFLGADRFYLRRPVSGLVKLLTLGGAGIWWAADVLAMALGSAVDGGGHPLAGRRGHRAAALGVSLMVILAAFTLASGPALTLLRAGAGSAMTALSSVLPTREPTPRWTEVAALAGGPGRPVPEPFTLAGGAARIKYTLDGPGFIYLLEEGAHGVPEDEEPLISRLEAGSGTHTQRVDPGEWTLVVLPAETRWSAIIERFTGGSIE</sequence>
<keyword evidence="3 5" id="KW-1133">Transmembrane helix</keyword>
<dbReference type="RefSeq" id="WP_133404789.1">
    <property type="nucleotide sequence ID" value="NZ_SMTK01000005.1"/>
</dbReference>
<keyword evidence="8" id="KW-1185">Reference proteome</keyword>
<protein>
    <submittedName>
        <fullName evidence="7">TM2 domain-containing protein</fullName>
    </submittedName>
</protein>